<feature type="compositionally biased region" description="Pro residues" evidence="1">
    <location>
        <begin position="60"/>
        <end position="70"/>
    </location>
</feature>
<gene>
    <name evidence="3" type="ORF">GGI15_002715</name>
</gene>
<dbReference type="Proteomes" id="UP001140172">
    <property type="component" value="Unassembled WGS sequence"/>
</dbReference>
<evidence type="ECO:0000256" key="1">
    <source>
        <dbReference type="SAM" id="MobiDB-lite"/>
    </source>
</evidence>
<dbReference type="PANTHER" id="PTHR12992">
    <property type="entry name" value="NUDIX HYDROLASE"/>
    <property type="match status" value="1"/>
</dbReference>
<organism evidence="3 4">
    <name type="scientific">Coemansia interrupta</name>
    <dbReference type="NCBI Taxonomy" id="1126814"/>
    <lineage>
        <taxon>Eukaryota</taxon>
        <taxon>Fungi</taxon>
        <taxon>Fungi incertae sedis</taxon>
        <taxon>Zoopagomycota</taxon>
        <taxon>Kickxellomycotina</taxon>
        <taxon>Kickxellomycetes</taxon>
        <taxon>Kickxellales</taxon>
        <taxon>Kickxellaceae</taxon>
        <taxon>Coemansia</taxon>
    </lineage>
</organism>
<feature type="region of interest" description="Disordered" evidence="1">
    <location>
        <begin position="52"/>
        <end position="75"/>
    </location>
</feature>
<reference evidence="3" key="1">
    <citation type="submission" date="2022-07" db="EMBL/GenBank/DDBJ databases">
        <title>Phylogenomic reconstructions and comparative analyses of Kickxellomycotina fungi.</title>
        <authorList>
            <person name="Reynolds N.K."/>
            <person name="Stajich J.E."/>
            <person name="Barry K."/>
            <person name="Grigoriev I.V."/>
            <person name="Crous P."/>
            <person name="Smith M.E."/>
        </authorList>
    </citation>
    <scope>NUCLEOTIDE SEQUENCE</scope>
    <source>
        <strain evidence="3">BCRC 34489</strain>
    </source>
</reference>
<dbReference type="InterPro" id="IPR045121">
    <property type="entry name" value="CoAse"/>
</dbReference>
<evidence type="ECO:0000259" key="2">
    <source>
        <dbReference type="PROSITE" id="PS51462"/>
    </source>
</evidence>
<dbReference type="GO" id="GO:0010945">
    <property type="term" value="F:coenzyme A diphosphatase activity"/>
    <property type="evidence" value="ECO:0007669"/>
    <property type="project" value="InterPro"/>
</dbReference>
<keyword evidence="4" id="KW-1185">Reference proteome</keyword>
<dbReference type="Gene3D" id="3.90.79.10">
    <property type="entry name" value="Nucleoside Triphosphate Pyrophosphohydrolase"/>
    <property type="match status" value="1"/>
</dbReference>
<dbReference type="AlphaFoldDB" id="A0A9W8LKU1"/>
<protein>
    <recommendedName>
        <fullName evidence="2">Nudix hydrolase domain-containing protein</fullName>
    </recommendedName>
</protein>
<dbReference type="OrthoDB" id="77989at2759"/>
<comment type="caution">
    <text evidence="3">The sequence shown here is derived from an EMBL/GenBank/DDBJ whole genome shotgun (WGS) entry which is preliminary data.</text>
</comment>
<evidence type="ECO:0000313" key="4">
    <source>
        <dbReference type="Proteomes" id="UP001140172"/>
    </source>
</evidence>
<proteinExistence type="predicted"/>
<name>A0A9W8LKU1_9FUNG</name>
<accession>A0A9W8LKU1</accession>
<dbReference type="EMBL" id="JANBUM010000155">
    <property type="protein sequence ID" value="KAJ2783061.1"/>
    <property type="molecule type" value="Genomic_DNA"/>
</dbReference>
<dbReference type="CDD" id="cd03426">
    <property type="entry name" value="NUDIX_CoAse_Nudt7"/>
    <property type="match status" value="1"/>
</dbReference>
<dbReference type="SUPFAM" id="SSF55811">
    <property type="entry name" value="Nudix"/>
    <property type="match status" value="1"/>
</dbReference>
<dbReference type="InterPro" id="IPR000086">
    <property type="entry name" value="NUDIX_hydrolase_dom"/>
</dbReference>
<dbReference type="PROSITE" id="PS51462">
    <property type="entry name" value="NUDIX"/>
    <property type="match status" value="1"/>
</dbReference>
<feature type="domain" description="Nudix hydrolase" evidence="2">
    <location>
        <begin position="75"/>
        <end position="216"/>
    </location>
</feature>
<evidence type="ECO:0000313" key="3">
    <source>
        <dbReference type="EMBL" id="KAJ2783061.1"/>
    </source>
</evidence>
<dbReference type="InterPro" id="IPR015797">
    <property type="entry name" value="NUDIX_hydrolase-like_dom_sf"/>
</dbReference>
<dbReference type="PANTHER" id="PTHR12992:SF44">
    <property type="entry name" value="NUDIX HYDROLASE DOMAIN-CONTAINING PROTEIN"/>
    <property type="match status" value="1"/>
</dbReference>
<dbReference type="Pfam" id="PF00293">
    <property type="entry name" value="NUDIX"/>
    <property type="match status" value="1"/>
</dbReference>
<sequence>MTRLDGDEGIPDTEYVAQLARHLASVPAARQDFSKRGAVSIVIRLVAPASASATDEVSEAPPPFPTPPTSTSPAAMQQALTQYLQDPLVVNARAQILFIQRAQYPGDPWSGHIGFPGGKQEAGDGTLRRTAERETWEELGVAPGGLVCLGRLDDTQAAGVFGRVLIVVSPWVFLQVASQDLVLSNEVASAHWVDLRQLLQPRMLSGHFASLRALRGAPGWSRAAVRLLGLHEMLYPVAVLRYEERHAVHRGDSKVYGPFAAQGELRLWGISLVMAATLVDWCRPACASQDNTAMSLTGPWPKLHHVAWADFNLAMRMANKVLWRNPRWRSPRRPLAPGYFTVFQSAARVAFPLACALKAWALYVLAKRMAGGLGFIYTM</sequence>